<dbReference type="SUPFAM" id="SSF82866">
    <property type="entry name" value="Multidrug efflux transporter AcrB transmembrane domain"/>
    <property type="match status" value="1"/>
</dbReference>
<organism evidence="2">
    <name type="scientific">hydrothermal vent metagenome</name>
    <dbReference type="NCBI Taxonomy" id="652676"/>
    <lineage>
        <taxon>unclassified sequences</taxon>
        <taxon>metagenomes</taxon>
        <taxon>ecological metagenomes</taxon>
    </lineage>
</organism>
<keyword evidence="1" id="KW-0472">Membrane</keyword>
<sequence length="196" mass="21826">LSLFIIFLILYFQFKAVSTTLLVFSGIIVAFCGGFILIWLYAQSWFLWLPFFGDYFQQLFNVQSYNLSVAVWVGFLALFGIASDNGVVMAAYLDQSFADHKPKTIKEIREATLLAGQRRVRPCLMTTATTILALLPILTSAGRGSDVMIPMALPSVGGMMVALITFFIVPVGYSWLKERDLIKNQSLEAEDEGGEK</sequence>
<dbReference type="PANTHER" id="PTHR32063">
    <property type="match status" value="1"/>
</dbReference>
<evidence type="ECO:0000256" key="1">
    <source>
        <dbReference type="SAM" id="Phobius"/>
    </source>
</evidence>
<dbReference type="GO" id="GO:0042910">
    <property type="term" value="F:xenobiotic transmembrane transporter activity"/>
    <property type="evidence" value="ECO:0007669"/>
    <property type="project" value="TreeGrafter"/>
</dbReference>
<dbReference type="EMBL" id="UOEN01000193">
    <property type="protein sequence ID" value="VAW13936.1"/>
    <property type="molecule type" value="Genomic_DNA"/>
</dbReference>
<dbReference type="Gene3D" id="1.20.1640.10">
    <property type="entry name" value="Multidrug efflux transporter AcrB transmembrane domain"/>
    <property type="match status" value="1"/>
</dbReference>
<dbReference type="AlphaFoldDB" id="A0A3B0U3D9"/>
<gene>
    <name evidence="2" type="ORF">MNBD_BACTEROID05-866</name>
</gene>
<proteinExistence type="predicted"/>
<feature type="transmembrane region" description="Helical" evidence="1">
    <location>
        <begin position="123"/>
        <end position="141"/>
    </location>
</feature>
<feature type="non-terminal residue" evidence="2">
    <location>
        <position position="1"/>
    </location>
</feature>
<feature type="transmembrane region" description="Helical" evidence="1">
    <location>
        <begin position="153"/>
        <end position="176"/>
    </location>
</feature>
<feature type="transmembrane region" description="Helical" evidence="1">
    <location>
        <begin position="21"/>
        <end position="42"/>
    </location>
</feature>
<evidence type="ECO:0000313" key="2">
    <source>
        <dbReference type="EMBL" id="VAW13936.1"/>
    </source>
</evidence>
<name>A0A3B0U3D9_9ZZZZ</name>
<dbReference type="Pfam" id="PF00873">
    <property type="entry name" value="ACR_tran"/>
    <property type="match status" value="1"/>
</dbReference>
<dbReference type="GO" id="GO:0005886">
    <property type="term" value="C:plasma membrane"/>
    <property type="evidence" value="ECO:0007669"/>
    <property type="project" value="TreeGrafter"/>
</dbReference>
<dbReference type="PANTHER" id="PTHR32063:SF19">
    <property type="entry name" value="CATION EFFLUX SYSTEM PROTEIN CUSA"/>
    <property type="match status" value="1"/>
</dbReference>
<reference evidence="2" key="1">
    <citation type="submission" date="2018-06" db="EMBL/GenBank/DDBJ databases">
        <authorList>
            <person name="Zhirakovskaya E."/>
        </authorList>
    </citation>
    <scope>NUCLEOTIDE SEQUENCE</scope>
</reference>
<keyword evidence="1" id="KW-0812">Transmembrane</keyword>
<dbReference type="InterPro" id="IPR001036">
    <property type="entry name" value="Acrflvin-R"/>
</dbReference>
<feature type="transmembrane region" description="Helical" evidence="1">
    <location>
        <begin position="69"/>
        <end position="93"/>
    </location>
</feature>
<protein>
    <submittedName>
        <fullName evidence="2">Cobalt-zinc-cadmium resistance protein CzcA Cation efflux system protein CusA</fullName>
    </submittedName>
</protein>
<accession>A0A3B0U3D9</accession>
<keyword evidence="1" id="KW-1133">Transmembrane helix</keyword>